<sequence length="1211" mass="125676">MSAAETAAKAATPLLVPIQLDALVIEADAGPGGELLLARHTAERGASLRWKATRANYVSGLRTLVDPKLTPFLGAVPEAGGRLALRESERPKAADRGVYLRWLVPAGLRKSLAENSLNFPALPDQWLIMRLVRRAASRREVELKAWVIDGSAYPGDATSASLPVARPGKSAAAPPELAATPVGVARTMEAYDAAQLAQMAHTTLTALGTPWTGSPTFSTSLAENRNILSWHDGLADLRDGQGRLALAAVSYAVVGWYLNTGADPLAALPQILKDAAGRPADRAAVLAHLGWTAPPGLPEAAGPCLFHGALAHINFWDGERYRGPLLGHPQSPPAHGGLAPPEARLEVGLGSSAPAALAALVSDQWWTDEFEPKDRPKWAVLEGHLLGAADPAGLDPGTRRRLDHPLGFTSLEAGVLHALVQGADAADKGPAPTAAQSQELARLNGRQSALNDEVRGLVARANALRMAWRERIVAVRTGTLRLSAQPDPLAGLQAELDAFARAVEAATATAAAVAAELAALTAGLPKGWSLQAAPEPPFWVAADPVVMLAGLPGGSRGALPEKLPCRTPASLVANAPIVAERAAFPTEALSALAATLAAKGLPLAGTLAGVLREAALMEQAVASTAFADAAPFAGQIEWERWKNALQARFRSGAGDGSLTLAGADGSAVLPEALVAVWGQQPWSPLYIDWNVSWHASPAGLKDWTFPTGQRALHYDYRQPDGVPAAGGEAPVAVKGRSLMAPMDGGFLTTALNAAIAESALNNGDFATLTRAPLVGQTLAGLGASLRRLNAQALTPRPDAALPWLTPATDERLQAGTTALARLAAGLRIAMPAPLPPLAPAPGETPPLEAGWFRLDHLWVVDDFGQWAEPVARPGTRVQPHPRSRLRPGAAVDDTQCGPFARPPRLNEGARLDVSFVGPQAPIRGWVYLNRLDHALVVCAGDGRLLGELALRPAGPGGAGRVVWHSLAEAAPVAVTGLGDPVLAHLVAWLADPAEGADRLARMLAMVAEALPGIRAREAAPEQMLIGRPLAVVVAQARLQSFRGAPGEAARALALPLRLGNRQDPQDGLVGHAQGLTFAAFAGLDGAPAPRAGFATASELVLLMDPTASVEVACGVLPARAVSLPADEVRAALARLEIGFGVGPVLFHGALPVLPPPASTGGTWELRAADGAVAAVAALGIEPRFDGAPPSAGEGWLILRRPEPSATTVPQA</sequence>
<evidence type="ECO:0000313" key="2">
    <source>
        <dbReference type="EMBL" id="SCW29937.1"/>
    </source>
</evidence>
<dbReference type="AlphaFoldDB" id="A0A1G4PCA0"/>
<dbReference type="STRING" id="177413.SAMN05660859_0465"/>
<gene>
    <name evidence="2" type="ORF">SAMN05660859_0465</name>
</gene>
<evidence type="ECO:0000256" key="1">
    <source>
        <dbReference type="SAM" id="MobiDB-lite"/>
    </source>
</evidence>
<dbReference type="EMBL" id="FMTP01000001">
    <property type="protein sequence ID" value="SCW29937.1"/>
    <property type="molecule type" value="Genomic_DNA"/>
</dbReference>
<dbReference type="RefSeq" id="WP_091435774.1">
    <property type="nucleotide sequence ID" value="NZ_FMTP01000001.1"/>
</dbReference>
<proteinExistence type="predicted"/>
<name>A0A1G4PCA0_9HYPH</name>
<accession>A0A1G4PCA0</accession>
<protein>
    <submittedName>
        <fullName evidence="2">Uncharacterized protein</fullName>
    </submittedName>
</protein>
<evidence type="ECO:0000313" key="3">
    <source>
        <dbReference type="Proteomes" id="UP000198889"/>
    </source>
</evidence>
<keyword evidence="3" id="KW-1185">Reference proteome</keyword>
<organism evidence="2 3">
    <name type="scientific">Ancylobacter rudongensis</name>
    <dbReference type="NCBI Taxonomy" id="177413"/>
    <lineage>
        <taxon>Bacteria</taxon>
        <taxon>Pseudomonadati</taxon>
        <taxon>Pseudomonadota</taxon>
        <taxon>Alphaproteobacteria</taxon>
        <taxon>Hyphomicrobiales</taxon>
        <taxon>Xanthobacteraceae</taxon>
        <taxon>Ancylobacter</taxon>
    </lineage>
</organism>
<dbReference type="Proteomes" id="UP000198889">
    <property type="component" value="Unassembled WGS sequence"/>
</dbReference>
<feature type="region of interest" description="Disordered" evidence="1">
    <location>
        <begin position="872"/>
        <end position="897"/>
    </location>
</feature>
<reference evidence="3" key="1">
    <citation type="submission" date="2016-10" db="EMBL/GenBank/DDBJ databases">
        <authorList>
            <person name="Varghese N."/>
            <person name="Submissions S."/>
        </authorList>
    </citation>
    <scope>NUCLEOTIDE SEQUENCE [LARGE SCALE GENOMIC DNA]</scope>
    <source>
        <strain evidence="3">CGMCC 1.1761</strain>
    </source>
</reference>